<gene>
    <name evidence="1" type="ORF">NS359_00105</name>
</gene>
<dbReference type="PATRIC" id="fig|465820.4.peg.22"/>
<dbReference type="EMBL" id="LDRC01000001">
    <property type="protein sequence ID" value="KTR54408.1"/>
    <property type="molecule type" value="Genomic_DNA"/>
</dbReference>
<dbReference type="Proteomes" id="UP000072763">
    <property type="component" value="Unassembled WGS sequence"/>
</dbReference>
<proteinExistence type="predicted"/>
<dbReference type="AlphaFoldDB" id="A0A147DUS3"/>
<sequence length="140" mass="14937">MGMFATFTYAGQRWTVDEDEIADPGAHPEPFFSASVHDSDLVIVAYEPGPPAGGLVYLGFQPRDYFDDPDESDDVDLDVQADGLARWAAAVTGSSVAAAAIRPLLAEAVVEDPVDDFAEDTLQKLISLLGLPVPGELVEE</sequence>
<dbReference type="STRING" id="465820.NS263_09735"/>
<protein>
    <submittedName>
        <fullName evidence="1">Uncharacterized protein</fullName>
    </submittedName>
</protein>
<dbReference type="RefSeq" id="WP_058748496.1">
    <property type="nucleotide sequence ID" value="NZ_LDRC01000001.1"/>
</dbReference>
<accession>A0A147DUS3</accession>
<organism evidence="1 2">
    <name type="scientific">Curtobacterium oceanosedimentum</name>
    <dbReference type="NCBI Taxonomy" id="465820"/>
    <lineage>
        <taxon>Bacteria</taxon>
        <taxon>Bacillati</taxon>
        <taxon>Actinomycetota</taxon>
        <taxon>Actinomycetes</taxon>
        <taxon>Micrococcales</taxon>
        <taxon>Microbacteriaceae</taxon>
        <taxon>Curtobacterium</taxon>
    </lineage>
</organism>
<dbReference type="OrthoDB" id="3536621at2"/>
<evidence type="ECO:0000313" key="2">
    <source>
        <dbReference type="Proteomes" id="UP000072763"/>
    </source>
</evidence>
<reference evidence="1 2" key="1">
    <citation type="journal article" date="2016" name="Front. Microbiol.">
        <title>Genomic Resource of Rice Seed Associated Bacteria.</title>
        <authorList>
            <person name="Midha S."/>
            <person name="Bansal K."/>
            <person name="Sharma S."/>
            <person name="Kumar N."/>
            <person name="Patil P.P."/>
            <person name="Chaudhry V."/>
            <person name="Patil P.B."/>
        </authorList>
    </citation>
    <scope>NUCLEOTIDE SEQUENCE [LARGE SCALE GENOMIC DNA]</scope>
    <source>
        <strain evidence="1 2">NS359</strain>
    </source>
</reference>
<name>A0A147DUS3_9MICO</name>
<evidence type="ECO:0000313" key="1">
    <source>
        <dbReference type="EMBL" id="KTR54408.1"/>
    </source>
</evidence>
<comment type="caution">
    <text evidence="1">The sequence shown here is derived from an EMBL/GenBank/DDBJ whole genome shotgun (WGS) entry which is preliminary data.</text>
</comment>